<dbReference type="PANTHER" id="PTHR41248">
    <property type="entry name" value="NORD PROTEIN"/>
    <property type="match status" value="1"/>
</dbReference>
<dbReference type="SUPFAM" id="SSF53300">
    <property type="entry name" value="vWA-like"/>
    <property type="match status" value="1"/>
</dbReference>
<reference evidence="2" key="1">
    <citation type="journal article" date="2011" name="Environ. Microbiol.">
        <title>Genomic insights into the metabolic potential of the polycyclic aromatic hydrocarbon degrading sulfate-reducing Deltaproteobacterium N47.</title>
        <authorList>
            <person name="Bergmann F."/>
            <person name="Selesi D."/>
            <person name="Weinmaier T."/>
            <person name="Tischler P."/>
            <person name="Rattei T."/>
            <person name="Meckenstock R.U."/>
        </authorList>
    </citation>
    <scope>NUCLEOTIDE SEQUENCE</scope>
</reference>
<dbReference type="InterPro" id="IPR002035">
    <property type="entry name" value="VWF_A"/>
</dbReference>
<proteinExistence type="predicted"/>
<dbReference type="PANTHER" id="PTHR41248:SF1">
    <property type="entry name" value="NORD PROTEIN"/>
    <property type="match status" value="1"/>
</dbReference>
<accession>E1Y857</accession>
<evidence type="ECO:0000313" key="2">
    <source>
        <dbReference type="EMBL" id="CBX26751.1"/>
    </source>
</evidence>
<dbReference type="AlphaFoldDB" id="E1Y857"/>
<dbReference type="PROSITE" id="PS50234">
    <property type="entry name" value="VWFA"/>
    <property type="match status" value="1"/>
</dbReference>
<dbReference type="CDD" id="cd01454">
    <property type="entry name" value="vWA_norD_type"/>
    <property type="match status" value="1"/>
</dbReference>
<dbReference type="Pfam" id="PF00092">
    <property type="entry name" value="VWA"/>
    <property type="match status" value="1"/>
</dbReference>
<dbReference type="EMBL" id="FR695864">
    <property type="protein sequence ID" value="CBX26751.1"/>
    <property type="molecule type" value="Genomic_DNA"/>
</dbReference>
<sequence>MLIKDIVREIAVADPEFAKEVDNDLNEKEINYSDELARVFIDEIIWALSVEYSFACILLKGYINLLANADSLRIQTYKKLIRESAQNGPTFARIMAEHLVPVLACGDKNLFESFLETVAIMQNKGTYTLNEPLKVINILLDQKDGNTCSVYIEILKILFSKDLTYSEGRHFAHILPKAVLSFLPLKRLSQTKQLHRILCRDYHLIDSYFDGLEKGLSILSNNALEEFVSLALIKFENNKQLAVKFLALESKFGKDIFHGLQTAAVLSGIRSQLSVYVKAKTGRAISICGLSQIPKIMRQEILNRYDGRPFVFSDGKSIYLPDEISLYDTFDSNHNLYKCLVSLESGYYEFGTFEFDIEKAFEFSGSMKNAFTQIYTNKDHEITENENCHDLDKFFSFFPIKELASDLFNIFEHGRIRIINLEKYPGLLRSSYPLIYDESNRLFINENPEPILFLLYIRMALGTDAFNSFDPDEITKNLVTKISALFENKIKENNCVETCAVSVFQTYGLVEEALKNKSLNKTTKDYKMLKMPFGRSLRQDLYFAAYEKYEKMGAEIKTELKKRKIHVFKSEIIKRLIKNGGAVSNDDIKDIIISSRNFSGQNQNIYSGNSLDLSLPLFPELSNKQDYQNYQDNDSDSSVFRYREWDADLCDYLNDHVRVLERKIEGVKSDFYINVLNANMGTVKRIRKEFESLRPDEIKTLKRWIEGEEFDICALPEYVIDKKAGLIPTDRIYIKRIKQQRDISALLLVDLSRSTSTLVAEAGKTVHEIIKEAIVLFCEALNTAQDVFAIAGFSGTGRLGVDYYNIKEFSENMDENVINRINAIYPQRRTRMGAAIRHAISRLENTLSKTRLLVIISDGFPNDTDYKQNYAIEDTRRAVFEAESKKICVRAITIDAASDLRLDDLYGPYNHNIISDVRDLPDRLLKIYGTLTKQ</sequence>
<organism evidence="2">
    <name type="scientific">uncultured Desulfobacterium sp</name>
    <dbReference type="NCBI Taxonomy" id="201089"/>
    <lineage>
        <taxon>Bacteria</taxon>
        <taxon>Pseudomonadati</taxon>
        <taxon>Thermodesulfobacteriota</taxon>
        <taxon>Desulfobacteria</taxon>
        <taxon>Desulfobacterales</taxon>
        <taxon>Desulfobacteriaceae</taxon>
        <taxon>Desulfobacterium</taxon>
        <taxon>environmental samples</taxon>
    </lineage>
</organism>
<dbReference type="SMART" id="SM00327">
    <property type="entry name" value="VWA"/>
    <property type="match status" value="1"/>
</dbReference>
<feature type="domain" description="VWFA" evidence="1">
    <location>
        <begin position="744"/>
        <end position="931"/>
    </location>
</feature>
<protein>
    <recommendedName>
        <fullName evidence="1">VWFA domain-containing protein</fullName>
    </recommendedName>
</protein>
<name>E1Y857_9BACT</name>
<dbReference type="Gene3D" id="3.40.50.410">
    <property type="entry name" value="von Willebrand factor, type A domain"/>
    <property type="match status" value="1"/>
</dbReference>
<dbReference type="InterPro" id="IPR036465">
    <property type="entry name" value="vWFA_dom_sf"/>
</dbReference>
<evidence type="ECO:0000259" key="1">
    <source>
        <dbReference type="PROSITE" id="PS50234"/>
    </source>
</evidence>
<dbReference type="InterPro" id="IPR051928">
    <property type="entry name" value="NorD/CobT"/>
</dbReference>
<gene>
    <name evidence="2" type="ORF">N47_A07800</name>
</gene>